<dbReference type="GO" id="GO:0005737">
    <property type="term" value="C:cytoplasm"/>
    <property type="evidence" value="ECO:0007669"/>
    <property type="project" value="TreeGrafter"/>
</dbReference>
<dbReference type="RefSeq" id="XP_009047294.1">
    <property type="nucleotide sequence ID" value="XM_009049046.1"/>
</dbReference>
<dbReference type="GO" id="GO:0016316">
    <property type="term" value="F:phosphatidylinositol-3,4-bisphosphate 4-phosphatase activity"/>
    <property type="evidence" value="ECO:0007669"/>
    <property type="project" value="InterPro"/>
</dbReference>
<feature type="domain" description="PH" evidence="4">
    <location>
        <begin position="17"/>
        <end position="122"/>
    </location>
</feature>
<feature type="compositionally biased region" description="Polar residues" evidence="3">
    <location>
        <begin position="136"/>
        <end position="151"/>
    </location>
</feature>
<dbReference type="SMART" id="SM00233">
    <property type="entry name" value="PH"/>
    <property type="match status" value="1"/>
</dbReference>
<feature type="compositionally biased region" description="Polar residues" evidence="3">
    <location>
        <begin position="607"/>
        <end position="620"/>
    </location>
</feature>
<evidence type="ECO:0000256" key="1">
    <source>
        <dbReference type="ARBA" id="ARBA00022801"/>
    </source>
</evidence>
<dbReference type="PANTHER" id="PTHR12187">
    <property type="entry name" value="AGAP000124-PA"/>
    <property type="match status" value="1"/>
</dbReference>
<organism evidence="5 6">
    <name type="scientific">Lottia gigantea</name>
    <name type="common">Giant owl limpet</name>
    <dbReference type="NCBI Taxonomy" id="225164"/>
    <lineage>
        <taxon>Eukaryota</taxon>
        <taxon>Metazoa</taxon>
        <taxon>Spiralia</taxon>
        <taxon>Lophotrochozoa</taxon>
        <taxon>Mollusca</taxon>
        <taxon>Gastropoda</taxon>
        <taxon>Patellogastropoda</taxon>
        <taxon>Lottioidea</taxon>
        <taxon>Lottiidae</taxon>
        <taxon>Lottia</taxon>
    </lineage>
</organism>
<evidence type="ECO:0000256" key="2">
    <source>
        <dbReference type="ARBA" id="ARBA00023098"/>
    </source>
</evidence>
<evidence type="ECO:0000256" key="3">
    <source>
        <dbReference type="SAM" id="MobiDB-lite"/>
    </source>
</evidence>
<dbReference type="CTD" id="20248329"/>
<dbReference type="Pfam" id="PF00169">
    <property type="entry name" value="PH"/>
    <property type="match status" value="1"/>
</dbReference>
<dbReference type="SUPFAM" id="SSF50729">
    <property type="entry name" value="PH domain-like"/>
    <property type="match status" value="1"/>
</dbReference>
<protein>
    <recommendedName>
        <fullName evidence="4">PH domain-containing protein</fullName>
    </recommendedName>
</protein>
<name>V4B3Z4_LOTGI</name>
<dbReference type="Proteomes" id="UP000030746">
    <property type="component" value="Unassembled WGS sequence"/>
</dbReference>
<keyword evidence="2" id="KW-0443">Lipid metabolism</keyword>
<dbReference type="OrthoDB" id="159395at2759"/>
<dbReference type="OMA" id="CRRENTY"/>
<dbReference type="InterPro" id="IPR011993">
    <property type="entry name" value="PH-like_dom_sf"/>
</dbReference>
<evidence type="ECO:0000313" key="6">
    <source>
        <dbReference type="Proteomes" id="UP000030746"/>
    </source>
</evidence>
<gene>
    <name evidence="5" type="ORF">LOTGIDRAFT_230548</name>
</gene>
<dbReference type="Gene3D" id="2.30.29.30">
    <property type="entry name" value="Pleckstrin-homology domain (PH domain)/Phosphotyrosine-binding domain (PTB)"/>
    <property type="match status" value="1"/>
</dbReference>
<dbReference type="KEGG" id="lgi:LOTGIDRAFT_230548"/>
<dbReference type="EMBL" id="KB200329">
    <property type="protein sequence ID" value="ESP02136.1"/>
    <property type="molecule type" value="Genomic_DNA"/>
</dbReference>
<dbReference type="AlphaFoldDB" id="V4B3Z4"/>
<dbReference type="PANTHER" id="PTHR12187:SF11">
    <property type="entry name" value="PHOSPHATIDYLINOSITOL-3,4-BISPHOSPHATE 4-PHOSPHATASE"/>
    <property type="match status" value="1"/>
</dbReference>
<sequence length="1019" mass="114861">MRFNSKELVHMAQNGVNFDKEGVLLMKERQDTLLKKREAYVERYFRLKGNLLFYFKNKDSIQKSEPLGLMILERCTVELESKEEIPNAFVMVFEGENNVFKFAGVSEDDRDDWIKSLHIASYECLKMQLESLTDQLQGKTGSNPFPQQPQAHSGVDLDSHSEDNINEESILEVSLECSDLPCDSSGQLPNPLLVLHTLLPPDQLLWSPHNHTEIVEKNGSPQFLKTVGFGDSENVNLMTRVKVTVYHVVERMTGTMVQLGQSIFTLQDVVTADDSTLTVTIKSPELRECGKLTIVAWTNGVLPITSKLQSPTGRKTKSEIFCKSISKQDYSPKDLFENVICKSYRFATNSQKEILQVHEYMAESKWSVDIPHKLLKLLIQEEKEKISVLQGMGELSGENNQLRQEMGDSCMIAISKYTQSLATISIASDEGMYYKRSCDKDKRELEFIPVNVHLQRIAVGTEGSKQGTVYDSITTGAFTAYSQKYKHGGLKRVLQSQLDLYTPQSTLGQRTKLHQACSILSELSELKYVINLGCEKLCQTLSNSATDHVQAKIDFIANKSRKLVQLCDDQLLQSSSTEYSQSKTTANDGKDTAASLSQMKELKSKDTPSPSAPQQPTFKSKTVEPWEVTSLNLEAAVVCLISKVEEMLKYRKEEELDTSKWLNEISPAIVKLQKFVDIVSQRANLFLTFLSLRENRFNIKLMHAVKYRRDIVLTHTISTLITGIISKFHTNIKNTAFFNQIAEIGLLAEFESFLSCYGDEIAMMEDMIIGVDDLSSVTLSFSISSDGTINPTLSLKRCLRSGKFPDINRHCIHIDLGVSEDSYNQLPSTVQTAENIRIVPLLFNVGINEMATCAEKFGSTGLQDNINTKGVTILVKYYEDYIKHFANPEEKHIQDELSLLVKQLQTNVLSKKNKNVEILHVASELCRKLNGMNFVSCKSGKDRTSMGVTLQQVQILQQEHDLASHVFWQALDCFRSVGCRRENTLKNTGIKKYAFNSLQLLSFPKLYKPPAGTYGNVQS</sequence>
<keyword evidence="1" id="KW-0378">Hydrolase</keyword>
<feature type="region of interest" description="Disordered" evidence="3">
    <location>
        <begin position="599"/>
        <end position="620"/>
    </location>
</feature>
<dbReference type="InterPro" id="IPR039034">
    <property type="entry name" value="INPP4"/>
</dbReference>
<proteinExistence type="predicted"/>
<evidence type="ECO:0000259" key="4">
    <source>
        <dbReference type="PROSITE" id="PS50003"/>
    </source>
</evidence>
<dbReference type="GeneID" id="20248329"/>
<reference evidence="5 6" key="1">
    <citation type="journal article" date="2013" name="Nature">
        <title>Insights into bilaterian evolution from three spiralian genomes.</title>
        <authorList>
            <person name="Simakov O."/>
            <person name="Marletaz F."/>
            <person name="Cho S.J."/>
            <person name="Edsinger-Gonzales E."/>
            <person name="Havlak P."/>
            <person name="Hellsten U."/>
            <person name="Kuo D.H."/>
            <person name="Larsson T."/>
            <person name="Lv J."/>
            <person name="Arendt D."/>
            <person name="Savage R."/>
            <person name="Osoegawa K."/>
            <person name="de Jong P."/>
            <person name="Grimwood J."/>
            <person name="Chapman J.A."/>
            <person name="Shapiro H."/>
            <person name="Aerts A."/>
            <person name="Otillar R.P."/>
            <person name="Terry A.Y."/>
            <person name="Boore J.L."/>
            <person name="Grigoriev I.V."/>
            <person name="Lindberg D.R."/>
            <person name="Seaver E.C."/>
            <person name="Weisblat D.A."/>
            <person name="Putnam N.H."/>
            <person name="Rokhsar D.S."/>
        </authorList>
    </citation>
    <scope>NUCLEOTIDE SEQUENCE [LARGE SCALE GENOMIC DNA]</scope>
</reference>
<evidence type="ECO:0000313" key="5">
    <source>
        <dbReference type="EMBL" id="ESP02136.1"/>
    </source>
</evidence>
<dbReference type="HOGENOM" id="CLU_007802_1_0_1"/>
<dbReference type="PROSITE" id="PS50003">
    <property type="entry name" value="PH_DOMAIN"/>
    <property type="match status" value="1"/>
</dbReference>
<feature type="region of interest" description="Disordered" evidence="3">
    <location>
        <begin position="136"/>
        <end position="161"/>
    </location>
</feature>
<accession>V4B3Z4</accession>
<dbReference type="InterPro" id="IPR001849">
    <property type="entry name" value="PH_domain"/>
</dbReference>
<dbReference type="STRING" id="225164.V4B3Z4"/>
<keyword evidence="6" id="KW-1185">Reference proteome</keyword>